<evidence type="ECO:0000313" key="2">
    <source>
        <dbReference type="EMBL" id="GIY82554.1"/>
    </source>
</evidence>
<proteinExistence type="predicted"/>
<keyword evidence="3" id="KW-1185">Reference proteome</keyword>
<comment type="caution">
    <text evidence="2">The sequence shown here is derived from an EMBL/GenBank/DDBJ whole genome shotgun (WGS) entry which is preliminary data.</text>
</comment>
<evidence type="ECO:0000256" key="1">
    <source>
        <dbReference type="SAM" id="MobiDB-lite"/>
    </source>
</evidence>
<reference evidence="2 3" key="1">
    <citation type="submission" date="2021-06" db="EMBL/GenBank/DDBJ databases">
        <title>Caerostris extrusa draft genome.</title>
        <authorList>
            <person name="Kono N."/>
            <person name="Arakawa K."/>
        </authorList>
    </citation>
    <scope>NUCLEOTIDE SEQUENCE [LARGE SCALE GENOMIC DNA]</scope>
</reference>
<dbReference type="Proteomes" id="UP001054945">
    <property type="component" value="Unassembled WGS sequence"/>
</dbReference>
<protein>
    <submittedName>
        <fullName evidence="2">Protein lev-9</fullName>
    </submittedName>
</protein>
<accession>A0AAV4WK13</accession>
<dbReference type="EMBL" id="BPLR01016255">
    <property type="protein sequence ID" value="GIY82554.1"/>
    <property type="molecule type" value="Genomic_DNA"/>
</dbReference>
<sequence>MRFRRNCLPSSNNPNNLFHFQHTAPFPGVLENGRILLVGHMGMYDYRPYVRKITNNRQIMYECERHYTLNEGPGSYLRGRQVESPGETQMHQGIASPSPMGQVGQGEERDAQQRGRGSWTSGR</sequence>
<feature type="region of interest" description="Disordered" evidence="1">
    <location>
        <begin position="71"/>
        <end position="123"/>
    </location>
</feature>
<organism evidence="2 3">
    <name type="scientific">Caerostris extrusa</name>
    <name type="common">Bark spider</name>
    <name type="synonym">Caerostris bankana</name>
    <dbReference type="NCBI Taxonomy" id="172846"/>
    <lineage>
        <taxon>Eukaryota</taxon>
        <taxon>Metazoa</taxon>
        <taxon>Ecdysozoa</taxon>
        <taxon>Arthropoda</taxon>
        <taxon>Chelicerata</taxon>
        <taxon>Arachnida</taxon>
        <taxon>Araneae</taxon>
        <taxon>Araneomorphae</taxon>
        <taxon>Entelegynae</taxon>
        <taxon>Araneoidea</taxon>
        <taxon>Araneidae</taxon>
        <taxon>Caerostris</taxon>
    </lineage>
</organism>
<name>A0AAV4WK13_CAEEX</name>
<evidence type="ECO:0000313" key="3">
    <source>
        <dbReference type="Proteomes" id="UP001054945"/>
    </source>
</evidence>
<dbReference type="AlphaFoldDB" id="A0AAV4WK13"/>
<gene>
    <name evidence="2" type="primary">lev-9_1</name>
    <name evidence="2" type="ORF">CEXT_485801</name>
</gene>